<keyword evidence="2" id="KW-1185">Reference proteome</keyword>
<dbReference type="Proteomes" id="UP000304953">
    <property type="component" value="Unassembled WGS sequence"/>
</dbReference>
<name>A0AC61RXU3_9FIRM</name>
<reference evidence="1" key="1">
    <citation type="submission" date="2019-04" db="EMBL/GenBank/DDBJ databases">
        <title>Microbes associate with the intestines of laboratory mice.</title>
        <authorList>
            <person name="Navarre W."/>
            <person name="Wong E."/>
            <person name="Huang K."/>
            <person name="Tropini C."/>
            <person name="Ng K."/>
            <person name="Yu B."/>
        </authorList>
    </citation>
    <scope>NUCLEOTIDE SEQUENCE</scope>
    <source>
        <strain evidence="1">NM01_1-7b</strain>
    </source>
</reference>
<comment type="caution">
    <text evidence="1">The sequence shown here is derived from an EMBL/GenBank/DDBJ whole genome shotgun (WGS) entry which is preliminary data.</text>
</comment>
<keyword evidence="1" id="KW-0436">Ligase</keyword>
<gene>
    <name evidence="1" type="primary">murD</name>
    <name evidence="1" type="ORF">E5329_09160</name>
</gene>
<dbReference type="EC" id="6.3.2.9" evidence="1"/>
<proteinExistence type="predicted"/>
<accession>A0AC61RXU3</accession>
<dbReference type="EMBL" id="SRYA01000015">
    <property type="protein sequence ID" value="TGY96537.1"/>
    <property type="molecule type" value="Genomic_DNA"/>
</dbReference>
<organism evidence="1 2">
    <name type="scientific">Petralouisia muris</name>
    <dbReference type="NCBI Taxonomy" id="3032872"/>
    <lineage>
        <taxon>Bacteria</taxon>
        <taxon>Bacillati</taxon>
        <taxon>Bacillota</taxon>
        <taxon>Clostridia</taxon>
        <taxon>Lachnospirales</taxon>
        <taxon>Lachnospiraceae</taxon>
        <taxon>Petralouisia</taxon>
    </lineage>
</organism>
<evidence type="ECO:0000313" key="2">
    <source>
        <dbReference type="Proteomes" id="UP000304953"/>
    </source>
</evidence>
<sequence>MNLDGKKFLVTGSGISGIAAAELLVNHHLPVVLYDGKEDMEPEEIRQKSPLLEKVEIYTGRLPEQVLLDCNTAILSPGVPLDSPDVERMKEAGLALWGEIELACMFERGRVLAVTGTNGKTTTTSLLGEIMKHAGLDVKVVGNIGIPYTSLVSETTKDSVTVAEISSFQLETVHKFCPQISAVLNLTPDHLNRHHTMENYQKAKERIAANQGADQVCILNYEDSALREFSGRVKAQVIFFSSQRKLDQGIYLEGEEIIWNWKGETAVFCNVHDLLLLGKHNYENVMAAAAMARMAGVSIEKIREVLVTFAAVEHRIEYVVTKKGVRFYNDSKGTNPDAAIQAIRAMQWPTLLIGGGYDKDSEYEEWIRAFEGKVKKFVLLGATREKIRDTAVRLGYPREDIIMADSLQEAVKVCFDHAVSGDAVLLSPACASWGMFKNYEQRGEIFKELARALEE</sequence>
<protein>
    <submittedName>
        <fullName evidence="1">UDP-N-acetylmuramoyl-L-alanine--D-glutamate ligase</fullName>
        <ecNumber evidence="1">6.3.2.9</ecNumber>
    </submittedName>
</protein>
<evidence type="ECO:0000313" key="1">
    <source>
        <dbReference type="EMBL" id="TGY96537.1"/>
    </source>
</evidence>